<evidence type="ECO:0000313" key="7">
    <source>
        <dbReference type="EMBL" id="OGY97451.1"/>
    </source>
</evidence>
<evidence type="ECO:0000256" key="4">
    <source>
        <dbReference type="ARBA" id="ARBA00023136"/>
    </source>
</evidence>
<feature type="transmembrane region" description="Helical" evidence="5">
    <location>
        <begin position="374"/>
        <end position="392"/>
    </location>
</feature>
<dbReference type="EMBL" id="MHKV01000009">
    <property type="protein sequence ID" value="OGY97451.1"/>
    <property type="molecule type" value="Genomic_DNA"/>
</dbReference>
<keyword evidence="4 5" id="KW-0472">Membrane</keyword>
<evidence type="ECO:0000256" key="1">
    <source>
        <dbReference type="ARBA" id="ARBA00004141"/>
    </source>
</evidence>
<feature type="transmembrane region" description="Helical" evidence="5">
    <location>
        <begin position="69"/>
        <end position="91"/>
    </location>
</feature>
<comment type="caution">
    <text evidence="7">The sequence shown here is derived from an EMBL/GenBank/DDBJ whole genome shotgun (WGS) entry which is preliminary data.</text>
</comment>
<evidence type="ECO:0000259" key="6">
    <source>
        <dbReference type="Pfam" id="PF04932"/>
    </source>
</evidence>
<evidence type="ECO:0000256" key="5">
    <source>
        <dbReference type="SAM" id="Phobius"/>
    </source>
</evidence>
<proteinExistence type="predicted"/>
<feature type="transmembrane region" description="Helical" evidence="5">
    <location>
        <begin position="41"/>
        <end position="63"/>
    </location>
</feature>
<sequence>MTSGFDEYESFFLYASDIAILLFLALLTMKEARWLPRIIGALPRAVMLGGALLLLAAGASLVVAPSLPLALYGFARLLFGVFFALGLAAAISGKHVPTAFFFGSLAVSGVFQALLAFLQFKAQGSVGLSLLGEPLLGPRIGGAAKIIVEGGALLRGYGTLPHPNVLAAFLLVAFLALSCFWLRRPGIKKIWHGGAPLRSDIVLGVTFFVLATGMALTFSRAGWLVAACATALLAVGAFFLKEYRIQAVRYVVLVVAMLMLLTSMLGWAIFPRATLSRGEPAVAYRLRYNDLGVELVKRNPLGVGIGNQVLYAVLRGRYFDLGMKERWQWQPVHNIYLLTAAEIGLLGALGFVVMLGAALWYGVSRFLYRGAERLEVVVATTTLLALLALGFADHYLWTLQSGRLLLWSVLGILVGLVLKKERMPS</sequence>
<evidence type="ECO:0000256" key="3">
    <source>
        <dbReference type="ARBA" id="ARBA00022989"/>
    </source>
</evidence>
<dbReference type="PANTHER" id="PTHR37422">
    <property type="entry name" value="TEICHURONIC ACID BIOSYNTHESIS PROTEIN TUAE"/>
    <property type="match status" value="1"/>
</dbReference>
<evidence type="ECO:0000256" key="2">
    <source>
        <dbReference type="ARBA" id="ARBA00022692"/>
    </source>
</evidence>
<dbReference type="InterPro" id="IPR007016">
    <property type="entry name" value="O-antigen_ligase-rel_domated"/>
</dbReference>
<name>A0A1G2C8G3_9BACT</name>
<feature type="domain" description="O-antigen ligase-related" evidence="6">
    <location>
        <begin position="206"/>
        <end position="352"/>
    </location>
</feature>
<dbReference type="AlphaFoldDB" id="A0A1G2C8G3"/>
<keyword evidence="2 5" id="KW-0812">Transmembrane</keyword>
<feature type="transmembrane region" description="Helical" evidence="5">
    <location>
        <begin position="98"/>
        <end position="120"/>
    </location>
</feature>
<dbReference type="Pfam" id="PF04932">
    <property type="entry name" value="Wzy_C"/>
    <property type="match status" value="1"/>
</dbReference>
<dbReference type="Proteomes" id="UP000176349">
    <property type="component" value="Unassembled WGS sequence"/>
</dbReference>
<reference evidence="7 8" key="1">
    <citation type="journal article" date="2016" name="Nat. Commun.">
        <title>Thousands of microbial genomes shed light on interconnected biogeochemical processes in an aquifer system.</title>
        <authorList>
            <person name="Anantharaman K."/>
            <person name="Brown C.T."/>
            <person name="Hug L.A."/>
            <person name="Sharon I."/>
            <person name="Castelle C.J."/>
            <person name="Probst A.J."/>
            <person name="Thomas B.C."/>
            <person name="Singh A."/>
            <person name="Wilkins M.J."/>
            <person name="Karaoz U."/>
            <person name="Brodie E.L."/>
            <person name="Williams K.H."/>
            <person name="Hubbard S.S."/>
            <person name="Banfield J.F."/>
        </authorList>
    </citation>
    <scope>NUCLEOTIDE SEQUENCE [LARGE SCALE GENOMIC DNA]</scope>
</reference>
<feature type="transmembrane region" description="Helical" evidence="5">
    <location>
        <begin position="335"/>
        <end position="362"/>
    </location>
</feature>
<organism evidence="7 8">
    <name type="scientific">Candidatus Liptonbacteria bacterium GWC1_60_9</name>
    <dbReference type="NCBI Taxonomy" id="1798645"/>
    <lineage>
        <taxon>Bacteria</taxon>
        <taxon>Candidatus Liptoniibacteriota</taxon>
    </lineage>
</organism>
<evidence type="ECO:0000313" key="8">
    <source>
        <dbReference type="Proteomes" id="UP000176349"/>
    </source>
</evidence>
<feature type="transmembrane region" description="Helical" evidence="5">
    <location>
        <begin position="195"/>
        <end position="215"/>
    </location>
</feature>
<feature type="transmembrane region" description="Helical" evidence="5">
    <location>
        <begin position="398"/>
        <end position="418"/>
    </location>
</feature>
<feature type="transmembrane region" description="Helical" evidence="5">
    <location>
        <begin position="247"/>
        <end position="270"/>
    </location>
</feature>
<feature type="transmembrane region" description="Helical" evidence="5">
    <location>
        <begin position="165"/>
        <end position="183"/>
    </location>
</feature>
<feature type="transmembrane region" description="Helical" evidence="5">
    <location>
        <begin position="221"/>
        <end position="240"/>
    </location>
</feature>
<dbReference type="PANTHER" id="PTHR37422:SF13">
    <property type="entry name" value="LIPOPOLYSACCHARIDE BIOSYNTHESIS PROTEIN PA4999-RELATED"/>
    <property type="match status" value="1"/>
</dbReference>
<protein>
    <recommendedName>
        <fullName evidence="6">O-antigen ligase-related domain-containing protein</fullName>
    </recommendedName>
</protein>
<accession>A0A1G2C8G3</accession>
<gene>
    <name evidence="7" type="ORF">A2128_00320</name>
</gene>
<feature type="transmembrane region" description="Helical" evidence="5">
    <location>
        <begin position="12"/>
        <end position="29"/>
    </location>
</feature>
<comment type="subcellular location">
    <subcellularLocation>
        <location evidence="1">Membrane</location>
        <topology evidence="1">Multi-pass membrane protein</topology>
    </subcellularLocation>
</comment>
<dbReference type="InterPro" id="IPR051533">
    <property type="entry name" value="WaaL-like"/>
</dbReference>
<dbReference type="GO" id="GO:0016020">
    <property type="term" value="C:membrane"/>
    <property type="evidence" value="ECO:0007669"/>
    <property type="project" value="UniProtKB-SubCell"/>
</dbReference>
<keyword evidence="3 5" id="KW-1133">Transmembrane helix</keyword>